<evidence type="ECO:0000256" key="5">
    <source>
        <dbReference type="ARBA" id="ARBA00023180"/>
    </source>
</evidence>
<dbReference type="Gene3D" id="3.40.50.1820">
    <property type="entry name" value="alpha/beta hydrolase"/>
    <property type="match status" value="2"/>
</dbReference>
<name>A0A0D2MMY6_HYPSF</name>
<keyword evidence="8" id="KW-1185">Reference proteome</keyword>
<feature type="chain" id="PRO_5002258937" description="Peptidase S28" evidence="6">
    <location>
        <begin position="23"/>
        <end position="564"/>
    </location>
</feature>
<dbReference type="OMA" id="ETRWFTL"/>
<protein>
    <recommendedName>
        <fullName evidence="9">Peptidase S28</fullName>
    </recommendedName>
</protein>
<evidence type="ECO:0008006" key="9">
    <source>
        <dbReference type="Google" id="ProtNLM"/>
    </source>
</evidence>
<evidence type="ECO:0000256" key="1">
    <source>
        <dbReference type="ARBA" id="ARBA00011079"/>
    </source>
</evidence>
<accession>A0A0D2MMY6</accession>
<dbReference type="AlphaFoldDB" id="A0A0D2MMY6"/>
<evidence type="ECO:0000256" key="4">
    <source>
        <dbReference type="ARBA" id="ARBA00022801"/>
    </source>
</evidence>
<keyword evidence="4" id="KW-0378">Hydrolase</keyword>
<proteinExistence type="inferred from homology"/>
<organism evidence="7 8">
    <name type="scientific">Hypholoma sublateritium (strain FD-334 SS-4)</name>
    <dbReference type="NCBI Taxonomy" id="945553"/>
    <lineage>
        <taxon>Eukaryota</taxon>
        <taxon>Fungi</taxon>
        <taxon>Dikarya</taxon>
        <taxon>Basidiomycota</taxon>
        <taxon>Agaricomycotina</taxon>
        <taxon>Agaricomycetes</taxon>
        <taxon>Agaricomycetidae</taxon>
        <taxon>Agaricales</taxon>
        <taxon>Agaricineae</taxon>
        <taxon>Strophariaceae</taxon>
        <taxon>Hypholoma</taxon>
    </lineage>
</organism>
<sequence>MAHLRRFFGLSILLSSLAVASARLRDGRLHANIMRPATAPLVSAPQSSSPVTSRNGTILPPYNTTFFFDQLIDHNNPSLGTFKQRFWHTWEFYEKGGPIILNTPGEANAEGFDGYLTNLTINGQIAQQQNGSTIVIEHRFFGLSNPHPDLSVESFKVLNIQQAIDDLEYFAKNVNLPMPGGDSVTPDKAPWILVGGSYAGALTSWTMVNKPNLFAAGYASSAVVEAIVDFWGYFEPIRQNMPANCSADVQAVIARVDETFLGKNETAIQAIKDNFGIGDVTHLDDAAGALRNNLWDWQDLQPVSGPGTQFTEFCDALEVKDGVSAPASGWGVDHALAAWGEYWRSTYLNLICGTDNAQDCLGTYNTSQSFWLDTTIDNADRSWMWFVCNQVGFLQDGAPVTSPTLVTRLVQPIYDLRQCQQMFPAAFPVPTSPNVLATNKNYDGWNVQIKNLFFATATRDPWREATLSADGLNKISTPSQPIGESDGFHCSDLLTENNVDATIASVQAKGLSSIKTWLAAWKPTNNGAPVTSPRSVPAPPQNASPITHVKPINAWFKSFGTAGF</sequence>
<keyword evidence="5" id="KW-0325">Glycoprotein</keyword>
<dbReference type="PANTHER" id="PTHR11010">
    <property type="entry name" value="PROTEASE S28 PRO-X CARBOXYPEPTIDASE-RELATED"/>
    <property type="match status" value="1"/>
</dbReference>
<dbReference type="EMBL" id="KN817532">
    <property type="protein sequence ID" value="KJA25298.1"/>
    <property type="molecule type" value="Genomic_DNA"/>
</dbReference>
<dbReference type="InterPro" id="IPR029058">
    <property type="entry name" value="AB_hydrolase_fold"/>
</dbReference>
<comment type="similarity">
    <text evidence="1">Belongs to the peptidase S28 family.</text>
</comment>
<dbReference type="GO" id="GO:0008239">
    <property type="term" value="F:dipeptidyl-peptidase activity"/>
    <property type="evidence" value="ECO:0007669"/>
    <property type="project" value="TreeGrafter"/>
</dbReference>
<dbReference type="GO" id="GO:0006508">
    <property type="term" value="P:proteolysis"/>
    <property type="evidence" value="ECO:0007669"/>
    <property type="project" value="UniProtKB-KW"/>
</dbReference>
<dbReference type="PANTHER" id="PTHR11010:SF23">
    <property type="entry name" value="SERINE PEPTIDASE"/>
    <property type="match status" value="1"/>
</dbReference>
<reference evidence="8" key="1">
    <citation type="submission" date="2014-04" db="EMBL/GenBank/DDBJ databases">
        <title>Evolutionary Origins and Diversification of the Mycorrhizal Mutualists.</title>
        <authorList>
            <consortium name="DOE Joint Genome Institute"/>
            <consortium name="Mycorrhizal Genomics Consortium"/>
            <person name="Kohler A."/>
            <person name="Kuo A."/>
            <person name="Nagy L.G."/>
            <person name="Floudas D."/>
            <person name="Copeland A."/>
            <person name="Barry K.W."/>
            <person name="Cichocki N."/>
            <person name="Veneault-Fourrey C."/>
            <person name="LaButti K."/>
            <person name="Lindquist E.A."/>
            <person name="Lipzen A."/>
            <person name="Lundell T."/>
            <person name="Morin E."/>
            <person name="Murat C."/>
            <person name="Riley R."/>
            <person name="Ohm R."/>
            <person name="Sun H."/>
            <person name="Tunlid A."/>
            <person name="Henrissat B."/>
            <person name="Grigoriev I.V."/>
            <person name="Hibbett D.S."/>
            <person name="Martin F."/>
        </authorList>
    </citation>
    <scope>NUCLEOTIDE SEQUENCE [LARGE SCALE GENOMIC DNA]</scope>
    <source>
        <strain evidence="8">FD-334 SS-4</strain>
    </source>
</reference>
<gene>
    <name evidence="7" type="ORF">HYPSUDRAFT_85432</name>
</gene>
<dbReference type="Pfam" id="PF05577">
    <property type="entry name" value="Peptidase_S28"/>
    <property type="match status" value="1"/>
</dbReference>
<dbReference type="Proteomes" id="UP000054270">
    <property type="component" value="Unassembled WGS sequence"/>
</dbReference>
<keyword evidence="3 6" id="KW-0732">Signal</keyword>
<evidence type="ECO:0000313" key="8">
    <source>
        <dbReference type="Proteomes" id="UP000054270"/>
    </source>
</evidence>
<evidence type="ECO:0000256" key="2">
    <source>
        <dbReference type="ARBA" id="ARBA00022670"/>
    </source>
</evidence>
<evidence type="ECO:0000256" key="3">
    <source>
        <dbReference type="ARBA" id="ARBA00022729"/>
    </source>
</evidence>
<feature type="signal peptide" evidence="6">
    <location>
        <begin position="1"/>
        <end position="22"/>
    </location>
</feature>
<dbReference type="GO" id="GO:0070008">
    <property type="term" value="F:serine-type exopeptidase activity"/>
    <property type="evidence" value="ECO:0007669"/>
    <property type="project" value="InterPro"/>
</dbReference>
<evidence type="ECO:0000256" key="6">
    <source>
        <dbReference type="SAM" id="SignalP"/>
    </source>
</evidence>
<dbReference type="OrthoDB" id="1735038at2759"/>
<dbReference type="InterPro" id="IPR008758">
    <property type="entry name" value="Peptidase_S28"/>
</dbReference>
<dbReference type="SUPFAM" id="SSF53474">
    <property type="entry name" value="alpha/beta-Hydrolases"/>
    <property type="match status" value="1"/>
</dbReference>
<keyword evidence="2" id="KW-0645">Protease</keyword>
<evidence type="ECO:0000313" key="7">
    <source>
        <dbReference type="EMBL" id="KJA25298.1"/>
    </source>
</evidence>